<sequence>MFDAVINALSALAKWLDDIFVAIFLALWQITEDLFIDALDLFLQGLSAVLGTLPAPAFLTGIGLQSLFNSLGGDVLFFFGVFNIGQGIGLLGAAWGFRMARKVVTLFQW</sequence>
<reference evidence="2 3" key="1">
    <citation type="submission" date="2019-04" db="EMBL/GenBank/DDBJ databases">
        <title>Complete Genome of UW386 and Higher Quality Genome of UW700.</title>
        <authorList>
            <person name="Jacobs J."/>
            <person name="Perez A."/>
            <person name="Steidl O."/>
            <person name="Allen C."/>
        </authorList>
    </citation>
    <scope>NUCLEOTIDE SEQUENCE [LARGE SCALE GENOMIC DNA]</scope>
    <source>
        <strain evidence="2 3">UW386</strain>
    </source>
</reference>
<accession>A0AA92IDP2</accession>
<dbReference type="EMBL" id="CP039339">
    <property type="protein sequence ID" value="QCX48948.1"/>
    <property type="molecule type" value="Genomic_DNA"/>
</dbReference>
<organism evidence="2 3">
    <name type="scientific">Ralstonia solanacearum</name>
    <name type="common">Pseudomonas solanacearum</name>
    <dbReference type="NCBI Taxonomy" id="305"/>
    <lineage>
        <taxon>Bacteria</taxon>
        <taxon>Pseudomonadati</taxon>
        <taxon>Pseudomonadota</taxon>
        <taxon>Betaproteobacteria</taxon>
        <taxon>Burkholderiales</taxon>
        <taxon>Burkholderiaceae</taxon>
        <taxon>Ralstonia</taxon>
        <taxon>Ralstonia solanacearum species complex</taxon>
    </lineage>
</organism>
<evidence type="ECO:0000256" key="1">
    <source>
        <dbReference type="SAM" id="Phobius"/>
    </source>
</evidence>
<feature type="transmembrane region" description="Helical" evidence="1">
    <location>
        <begin position="12"/>
        <end position="30"/>
    </location>
</feature>
<dbReference type="Pfam" id="PF10734">
    <property type="entry name" value="DUF2523"/>
    <property type="match status" value="1"/>
</dbReference>
<protein>
    <submittedName>
        <fullName evidence="2">DUF2523 domain-containing protein</fullName>
    </submittedName>
</protein>
<keyword evidence="1" id="KW-0472">Membrane</keyword>
<gene>
    <name evidence="2" type="ORF">E7Z57_07400</name>
</gene>
<dbReference type="InterPro" id="IPR019670">
    <property type="entry name" value="DUF2523"/>
</dbReference>
<evidence type="ECO:0000313" key="3">
    <source>
        <dbReference type="Proteomes" id="UP000310553"/>
    </source>
</evidence>
<keyword evidence="1" id="KW-0812">Transmembrane</keyword>
<dbReference type="AlphaFoldDB" id="A0AA92IDP2"/>
<name>A0AA92IDP2_RALSL</name>
<evidence type="ECO:0000313" key="2">
    <source>
        <dbReference type="EMBL" id="QCX48948.1"/>
    </source>
</evidence>
<feature type="transmembrane region" description="Helical" evidence="1">
    <location>
        <begin position="76"/>
        <end position="97"/>
    </location>
</feature>
<dbReference type="Proteomes" id="UP000310553">
    <property type="component" value="Chromosome"/>
</dbReference>
<feature type="transmembrane region" description="Helical" evidence="1">
    <location>
        <begin position="42"/>
        <end position="64"/>
    </location>
</feature>
<proteinExistence type="predicted"/>
<keyword evidence="1" id="KW-1133">Transmembrane helix</keyword>